<gene>
    <name evidence="7" type="ORF">GCM10007933_37960</name>
</gene>
<keyword evidence="2" id="KW-1003">Cell membrane</keyword>
<dbReference type="PANTHER" id="PTHR30086">
    <property type="entry name" value="ARGININE EXPORTER PROTEIN ARGO"/>
    <property type="match status" value="1"/>
</dbReference>
<evidence type="ECO:0000256" key="3">
    <source>
        <dbReference type="ARBA" id="ARBA00022692"/>
    </source>
</evidence>
<dbReference type="Pfam" id="PF01810">
    <property type="entry name" value="LysE"/>
    <property type="match status" value="1"/>
</dbReference>
<sequence>MPGVTDLTLFVAALVAVYLLPGPDMALAMSAAMSGGTRHGLAAAGGLAVSRSIHVTVAGAGLVALLAAHPALFAAVRWVGAGYLLWLAWKVAMSSDQLELRREAGRAPAWDAARRGVLTNLLNPKALMFCALLLPQFVHRDQGGLAAQYLVLGIVLVGIGFAFDLCYVLLAGRLAALLAESPRAARVQRLGFATVFGLAAIRLAIREG</sequence>
<evidence type="ECO:0000256" key="2">
    <source>
        <dbReference type="ARBA" id="ARBA00022475"/>
    </source>
</evidence>
<comment type="subcellular location">
    <subcellularLocation>
        <location evidence="1">Cell membrane</location>
        <topology evidence="1">Multi-pass membrane protein</topology>
    </subcellularLocation>
</comment>
<proteinExistence type="predicted"/>
<organism evidence="7 8">
    <name type="scientific">Zoogloea oryzae</name>
    <dbReference type="NCBI Taxonomy" id="310767"/>
    <lineage>
        <taxon>Bacteria</taxon>
        <taxon>Pseudomonadati</taxon>
        <taxon>Pseudomonadota</taxon>
        <taxon>Betaproteobacteria</taxon>
        <taxon>Rhodocyclales</taxon>
        <taxon>Zoogloeaceae</taxon>
        <taxon>Zoogloea</taxon>
    </lineage>
</organism>
<comment type="caution">
    <text evidence="7">The sequence shown here is derived from an EMBL/GenBank/DDBJ whole genome shotgun (WGS) entry which is preliminary data.</text>
</comment>
<accession>A0ABQ6FH65</accession>
<feature type="transmembrane region" description="Helical" evidence="6">
    <location>
        <begin position="149"/>
        <end position="170"/>
    </location>
</feature>
<evidence type="ECO:0000256" key="1">
    <source>
        <dbReference type="ARBA" id="ARBA00004651"/>
    </source>
</evidence>
<dbReference type="RefSeq" id="WP_284189486.1">
    <property type="nucleotide sequence ID" value="NZ_BSPX01000084.1"/>
</dbReference>
<protein>
    <recommendedName>
        <fullName evidence="9">LysE family translocator</fullName>
    </recommendedName>
</protein>
<dbReference type="Proteomes" id="UP001157167">
    <property type="component" value="Unassembled WGS sequence"/>
</dbReference>
<keyword evidence="3 6" id="KW-0812">Transmembrane</keyword>
<keyword evidence="8" id="KW-1185">Reference proteome</keyword>
<dbReference type="InterPro" id="IPR001123">
    <property type="entry name" value="LeuE-type"/>
</dbReference>
<dbReference type="PIRSF" id="PIRSF006324">
    <property type="entry name" value="LeuE"/>
    <property type="match status" value="1"/>
</dbReference>
<feature type="transmembrane region" description="Helical" evidence="6">
    <location>
        <begin position="52"/>
        <end position="76"/>
    </location>
</feature>
<feature type="transmembrane region" description="Helical" evidence="6">
    <location>
        <begin position="190"/>
        <end position="205"/>
    </location>
</feature>
<evidence type="ECO:0000313" key="8">
    <source>
        <dbReference type="Proteomes" id="UP001157167"/>
    </source>
</evidence>
<keyword evidence="5 6" id="KW-0472">Membrane</keyword>
<dbReference type="PANTHER" id="PTHR30086:SF20">
    <property type="entry name" value="ARGININE EXPORTER PROTEIN ARGO-RELATED"/>
    <property type="match status" value="1"/>
</dbReference>
<evidence type="ECO:0000256" key="4">
    <source>
        <dbReference type="ARBA" id="ARBA00022989"/>
    </source>
</evidence>
<evidence type="ECO:0000313" key="7">
    <source>
        <dbReference type="EMBL" id="GLT24319.1"/>
    </source>
</evidence>
<name>A0ABQ6FH65_9RHOO</name>
<evidence type="ECO:0008006" key="9">
    <source>
        <dbReference type="Google" id="ProtNLM"/>
    </source>
</evidence>
<evidence type="ECO:0000256" key="5">
    <source>
        <dbReference type="ARBA" id="ARBA00023136"/>
    </source>
</evidence>
<dbReference type="EMBL" id="BSPX01000084">
    <property type="protein sequence ID" value="GLT24319.1"/>
    <property type="molecule type" value="Genomic_DNA"/>
</dbReference>
<reference evidence="8" key="1">
    <citation type="journal article" date="2019" name="Int. J. Syst. Evol. Microbiol.">
        <title>The Global Catalogue of Microorganisms (GCM) 10K type strain sequencing project: providing services to taxonomists for standard genome sequencing and annotation.</title>
        <authorList>
            <consortium name="The Broad Institute Genomics Platform"/>
            <consortium name="The Broad Institute Genome Sequencing Center for Infectious Disease"/>
            <person name="Wu L."/>
            <person name="Ma J."/>
        </authorList>
    </citation>
    <scope>NUCLEOTIDE SEQUENCE [LARGE SCALE GENOMIC DNA]</scope>
    <source>
        <strain evidence="8">NBRC 102407</strain>
    </source>
</reference>
<evidence type="ECO:0000256" key="6">
    <source>
        <dbReference type="SAM" id="Phobius"/>
    </source>
</evidence>
<keyword evidence="4 6" id="KW-1133">Transmembrane helix</keyword>